<dbReference type="EC" id="6.3.3.2" evidence="4"/>
<reference evidence="5" key="1">
    <citation type="submission" date="2023-06" db="EMBL/GenBank/DDBJ databases">
        <title>Robiginitalea aurantiacus sp. nov. and Algoriphagus sediminis sp. nov., isolated from coastal sediment.</title>
        <authorList>
            <person name="Zhou Z.Y."/>
            <person name="An J."/>
            <person name="Jia Y.W."/>
            <person name="Du Z.J."/>
        </authorList>
    </citation>
    <scope>NUCLEOTIDE SEQUENCE</scope>
    <source>
        <strain evidence="5">M39</strain>
    </source>
</reference>
<keyword evidence="4" id="KW-0479">Metal-binding</keyword>
<dbReference type="InterPro" id="IPR024185">
    <property type="entry name" value="FTHF_cligase-like_sf"/>
</dbReference>
<evidence type="ECO:0000256" key="1">
    <source>
        <dbReference type="ARBA" id="ARBA00010638"/>
    </source>
</evidence>
<keyword evidence="5" id="KW-0436">Ligase</keyword>
<dbReference type="Proteomes" id="UP001174839">
    <property type="component" value="Unassembled WGS sequence"/>
</dbReference>
<name>A0ABT7WEH9_9FLAO</name>
<comment type="cofactor">
    <cofactor evidence="4">
        <name>Mg(2+)</name>
        <dbReference type="ChEBI" id="CHEBI:18420"/>
    </cofactor>
</comment>
<dbReference type="PANTHER" id="PTHR23407">
    <property type="entry name" value="ATPASE INHIBITOR/5-FORMYLTETRAHYDROFOLATE CYCLO-LIGASE"/>
    <property type="match status" value="1"/>
</dbReference>
<dbReference type="Gene3D" id="3.40.50.10420">
    <property type="entry name" value="NagB/RpiA/CoA transferase-like"/>
    <property type="match status" value="1"/>
</dbReference>
<protein>
    <recommendedName>
        <fullName evidence="4">5-formyltetrahydrofolate cyclo-ligase</fullName>
        <ecNumber evidence="4">6.3.3.2</ecNumber>
    </recommendedName>
</protein>
<dbReference type="GO" id="GO:0030272">
    <property type="term" value="F:5-formyltetrahydrofolate cyclo-ligase activity"/>
    <property type="evidence" value="ECO:0007669"/>
    <property type="project" value="UniProtKB-EC"/>
</dbReference>
<dbReference type="SUPFAM" id="SSF100950">
    <property type="entry name" value="NagB/RpiA/CoA transferase-like"/>
    <property type="match status" value="1"/>
</dbReference>
<evidence type="ECO:0000256" key="3">
    <source>
        <dbReference type="ARBA" id="ARBA00022840"/>
    </source>
</evidence>
<dbReference type="NCBIfam" id="TIGR02727">
    <property type="entry name" value="MTHFS_bact"/>
    <property type="match status" value="1"/>
</dbReference>
<keyword evidence="3 4" id="KW-0067">ATP-binding</keyword>
<evidence type="ECO:0000256" key="2">
    <source>
        <dbReference type="ARBA" id="ARBA00022741"/>
    </source>
</evidence>
<comment type="caution">
    <text evidence="5">The sequence shown here is derived from an EMBL/GenBank/DDBJ whole genome shotgun (WGS) entry which is preliminary data.</text>
</comment>
<dbReference type="PIRSF" id="PIRSF006806">
    <property type="entry name" value="FTHF_cligase"/>
    <property type="match status" value="1"/>
</dbReference>
<sequence length="186" mass="20785">MKKKQLRFTYLQKRNELSPSQIETESLKIANHCLGLQIWDGFFYHLFLSIPEKKEVDTSFLLTILQGKDKNVVVPKVIGKQDLAHTLLTDATALKMSSLGIPEPVSGLPVDPTLIDVIFVPLLCFDRGGNRLGYGGGFYDRFLAQCRPDALKIGLSFFDPVDAITDIEKTDIKLNGCVTPKGYFSF</sequence>
<gene>
    <name evidence="5" type="ORF">QU605_07370</name>
</gene>
<keyword evidence="2 4" id="KW-0547">Nucleotide-binding</keyword>
<dbReference type="InterPro" id="IPR002698">
    <property type="entry name" value="FTHF_cligase"/>
</dbReference>
<dbReference type="RefSeq" id="WP_289724642.1">
    <property type="nucleotide sequence ID" value="NZ_JAUDUY010000003.1"/>
</dbReference>
<evidence type="ECO:0000313" key="6">
    <source>
        <dbReference type="Proteomes" id="UP001174839"/>
    </source>
</evidence>
<accession>A0ABT7WEH9</accession>
<keyword evidence="4" id="KW-0460">Magnesium</keyword>
<proteinExistence type="inferred from homology"/>
<organism evidence="5 6">
    <name type="scientific">Robiginitalea aurantiaca</name>
    <dbReference type="NCBI Taxonomy" id="3056915"/>
    <lineage>
        <taxon>Bacteria</taxon>
        <taxon>Pseudomonadati</taxon>
        <taxon>Bacteroidota</taxon>
        <taxon>Flavobacteriia</taxon>
        <taxon>Flavobacteriales</taxon>
        <taxon>Flavobacteriaceae</taxon>
        <taxon>Robiginitalea</taxon>
    </lineage>
</organism>
<evidence type="ECO:0000256" key="4">
    <source>
        <dbReference type="RuleBase" id="RU361279"/>
    </source>
</evidence>
<dbReference type="InterPro" id="IPR037171">
    <property type="entry name" value="NagB/RpiA_transferase-like"/>
</dbReference>
<evidence type="ECO:0000313" key="5">
    <source>
        <dbReference type="EMBL" id="MDM9631283.1"/>
    </source>
</evidence>
<comment type="similarity">
    <text evidence="1 4">Belongs to the 5-formyltetrahydrofolate cyclo-ligase family.</text>
</comment>
<dbReference type="PANTHER" id="PTHR23407:SF1">
    <property type="entry name" value="5-FORMYLTETRAHYDROFOLATE CYCLO-LIGASE"/>
    <property type="match status" value="1"/>
</dbReference>
<comment type="catalytic activity">
    <reaction evidence="4">
        <text>(6S)-5-formyl-5,6,7,8-tetrahydrofolate + ATP = (6R)-5,10-methenyltetrahydrofolate + ADP + phosphate</text>
        <dbReference type="Rhea" id="RHEA:10488"/>
        <dbReference type="ChEBI" id="CHEBI:30616"/>
        <dbReference type="ChEBI" id="CHEBI:43474"/>
        <dbReference type="ChEBI" id="CHEBI:57455"/>
        <dbReference type="ChEBI" id="CHEBI:57457"/>
        <dbReference type="ChEBI" id="CHEBI:456216"/>
        <dbReference type="EC" id="6.3.3.2"/>
    </reaction>
</comment>
<dbReference type="Pfam" id="PF01812">
    <property type="entry name" value="5-FTHF_cyc-lig"/>
    <property type="match status" value="1"/>
</dbReference>
<dbReference type="EMBL" id="JAUDUY010000003">
    <property type="protein sequence ID" value="MDM9631283.1"/>
    <property type="molecule type" value="Genomic_DNA"/>
</dbReference>
<keyword evidence="6" id="KW-1185">Reference proteome</keyword>